<keyword evidence="4 5" id="KW-0472">Membrane</keyword>
<dbReference type="CDD" id="cd07042">
    <property type="entry name" value="STAS_SulP_like_sulfate_transporter"/>
    <property type="match status" value="1"/>
</dbReference>
<dbReference type="GO" id="GO:0016020">
    <property type="term" value="C:membrane"/>
    <property type="evidence" value="ECO:0007669"/>
    <property type="project" value="UniProtKB-SubCell"/>
</dbReference>
<reference evidence="7" key="1">
    <citation type="submission" date="2021-10" db="EMBL/GenBank/DDBJ databases">
        <title>Tropical sea cucumber genome reveals ecological adaptation and Cuvierian tubules defense mechanism.</title>
        <authorList>
            <person name="Chen T."/>
        </authorList>
    </citation>
    <scope>NUCLEOTIDE SEQUENCE</scope>
    <source>
        <strain evidence="7">Nanhai2018</strain>
        <tissue evidence="7">Muscle</tissue>
    </source>
</reference>
<evidence type="ECO:0000256" key="4">
    <source>
        <dbReference type="ARBA" id="ARBA00023136"/>
    </source>
</evidence>
<feature type="transmembrane region" description="Helical" evidence="5">
    <location>
        <begin position="7"/>
        <end position="33"/>
    </location>
</feature>
<keyword evidence="8" id="KW-1185">Reference proteome</keyword>
<feature type="transmembrane region" description="Helical" evidence="5">
    <location>
        <begin position="352"/>
        <end position="370"/>
    </location>
</feature>
<dbReference type="Proteomes" id="UP001152320">
    <property type="component" value="Chromosome 8"/>
</dbReference>
<dbReference type="PROSITE" id="PS50801">
    <property type="entry name" value="STAS"/>
    <property type="match status" value="1"/>
</dbReference>
<feature type="transmembrane region" description="Helical" evidence="5">
    <location>
        <begin position="325"/>
        <end position="345"/>
    </location>
</feature>
<organism evidence="7 8">
    <name type="scientific">Holothuria leucospilota</name>
    <name type="common">Black long sea cucumber</name>
    <name type="synonym">Mertensiothuria leucospilota</name>
    <dbReference type="NCBI Taxonomy" id="206669"/>
    <lineage>
        <taxon>Eukaryota</taxon>
        <taxon>Metazoa</taxon>
        <taxon>Echinodermata</taxon>
        <taxon>Eleutherozoa</taxon>
        <taxon>Echinozoa</taxon>
        <taxon>Holothuroidea</taxon>
        <taxon>Aspidochirotacea</taxon>
        <taxon>Aspidochirotida</taxon>
        <taxon>Holothuriidae</taxon>
        <taxon>Holothuria</taxon>
    </lineage>
</organism>
<evidence type="ECO:0000256" key="1">
    <source>
        <dbReference type="ARBA" id="ARBA00004141"/>
    </source>
</evidence>
<dbReference type="InterPro" id="IPR011547">
    <property type="entry name" value="SLC26A/SulP_dom"/>
</dbReference>
<evidence type="ECO:0000313" key="8">
    <source>
        <dbReference type="Proteomes" id="UP001152320"/>
    </source>
</evidence>
<dbReference type="EMBL" id="JAIZAY010000008">
    <property type="protein sequence ID" value="KAJ8037803.1"/>
    <property type="molecule type" value="Genomic_DNA"/>
</dbReference>
<dbReference type="SUPFAM" id="SSF52091">
    <property type="entry name" value="SpoIIaa-like"/>
    <property type="match status" value="1"/>
</dbReference>
<comment type="subcellular location">
    <subcellularLocation>
        <location evidence="1">Membrane</location>
        <topology evidence="1">Multi-pass membrane protein</topology>
    </subcellularLocation>
</comment>
<name>A0A9Q1C285_HOLLE</name>
<dbReference type="Pfam" id="PF00916">
    <property type="entry name" value="Sulfate_transp"/>
    <property type="match status" value="1"/>
</dbReference>
<proteinExistence type="predicted"/>
<evidence type="ECO:0000259" key="6">
    <source>
        <dbReference type="PROSITE" id="PS50801"/>
    </source>
</evidence>
<dbReference type="PANTHER" id="PTHR11814">
    <property type="entry name" value="SULFATE TRANSPORTER"/>
    <property type="match status" value="1"/>
</dbReference>
<comment type="caution">
    <text evidence="7">The sequence shown here is derived from an EMBL/GenBank/DDBJ whole genome shotgun (WGS) entry which is preliminary data.</text>
</comment>
<accession>A0A9Q1C285</accession>
<dbReference type="InterPro" id="IPR036513">
    <property type="entry name" value="STAS_dom_sf"/>
</dbReference>
<dbReference type="GO" id="GO:0055085">
    <property type="term" value="P:transmembrane transport"/>
    <property type="evidence" value="ECO:0007669"/>
    <property type="project" value="InterPro"/>
</dbReference>
<dbReference type="OrthoDB" id="288203at2759"/>
<dbReference type="InterPro" id="IPR001902">
    <property type="entry name" value="SLC26A/SulP_fam"/>
</dbReference>
<feature type="transmembrane region" description="Helical" evidence="5">
    <location>
        <begin position="191"/>
        <end position="213"/>
    </location>
</feature>
<feature type="transmembrane region" description="Helical" evidence="5">
    <location>
        <begin position="287"/>
        <end position="305"/>
    </location>
</feature>
<feature type="transmembrane region" description="Helical" evidence="5">
    <location>
        <begin position="39"/>
        <end position="57"/>
    </location>
</feature>
<feature type="transmembrane region" description="Helical" evidence="5">
    <location>
        <begin position="382"/>
        <end position="413"/>
    </location>
</feature>
<dbReference type="InterPro" id="IPR002645">
    <property type="entry name" value="STAS_dom"/>
</dbReference>
<protein>
    <submittedName>
        <fullName evidence="7">Sodium-independent sulfate anion transporter</fullName>
    </submittedName>
</protein>
<sequence length="560" mass="61178">MEEEVSLHYLVASVQLQYGLYSAFMGCFVYFIFGTSKDITVGPTAILSLLVATYDDPIKPGSDYNDPKLAIILAFMCGVIQFVMGVLHLGSLTGFISTPVISGFTSASAITIAAGQAKHLLGLSFSSDTFFESLVGIFVHIRKTNGWDLLMGLSSMVVLLLLQKIQRDSSLWMSHHTEDTPGYLKVVRKSLWFLGTARNAVIVGCTALLVWSLDTAGYAGKISTNGNVTEGIPTPSVPDFADFHFLTIIRELNVGLIIVPLIAYLEAIAIGKAFARKNGYRVEPNQEIIALGLCNIAGSFFSSYPVTGSFSRTAINSQSGVKTPAGGVVTGILVLLSLQFLTPLFQFIPKAALAAVIITAVLKMFNYKMFVKLWQVSKLDLIPLTVTFVASLFLPVQYGTIIGVVVDLIILLYPIARPEIKAVSPSNAILKQEDNLFLPSDRSSPLVQIESCPVLVVQVDRSVRYPSAENLVEKLNNIRESKVYYQQHVIFDFSRVCEIDYTAVESLSDAIADFAKAGVKLYFVHVKLYIHDMLHRANIPGLEIFPSVQEAMQSLSGSGE</sequence>
<keyword evidence="3 5" id="KW-1133">Transmembrane helix</keyword>
<gene>
    <name evidence="7" type="ORF">HOLleu_18709</name>
</gene>
<feature type="domain" description="STAS" evidence="6">
    <location>
        <begin position="454"/>
        <end position="555"/>
    </location>
</feature>
<evidence type="ECO:0000313" key="7">
    <source>
        <dbReference type="EMBL" id="KAJ8037803.1"/>
    </source>
</evidence>
<evidence type="ECO:0000256" key="5">
    <source>
        <dbReference type="SAM" id="Phobius"/>
    </source>
</evidence>
<evidence type="ECO:0000256" key="2">
    <source>
        <dbReference type="ARBA" id="ARBA00022692"/>
    </source>
</evidence>
<feature type="transmembrane region" description="Helical" evidence="5">
    <location>
        <begin position="254"/>
        <end position="275"/>
    </location>
</feature>
<evidence type="ECO:0000256" key="3">
    <source>
        <dbReference type="ARBA" id="ARBA00022989"/>
    </source>
</evidence>
<dbReference type="AlphaFoldDB" id="A0A9Q1C285"/>
<feature type="transmembrane region" description="Helical" evidence="5">
    <location>
        <begin position="69"/>
        <end position="89"/>
    </location>
</feature>
<keyword evidence="2 5" id="KW-0812">Transmembrane</keyword>
<dbReference type="Pfam" id="PF01740">
    <property type="entry name" value="STAS"/>
    <property type="match status" value="1"/>
</dbReference>
<dbReference type="Gene3D" id="3.30.750.24">
    <property type="entry name" value="STAS domain"/>
    <property type="match status" value="1"/>
</dbReference>